<gene>
    <name evidence="1" type="ORF">GAYE_SCF09G3152</name>
</gene>
<comment type="caution">
    <text evidence="1">The sequence shown here is derived from an EMBL/GenBank/DDBJ whole genome shotgun (WGS) entry which is preliminary data.</text>
</comment>
<keyword evidence="2" id="KW-1185">Reference proteome</keyword>
<evidence type="ECO:0000313" key="2">
    <source>
        <dbReference type="Proteomes" id="UP001300502"/>
    </source>
</evidence>
<evidence type="ECO:0008006" key="3">
    <source>
        <dbReference type="Google" id="ProtNLM"/>
    </source>
</evidence>
<reference evidence="1 2" key="1">
    <citation type="submission" date="2022-07" db="EMBL/GenBank/DDBJ databases">
        <title>Genome-wide signatures of adaptation to extreme environments.</title>
        <authorList>
            <person name="Cho C.H."/>
            <person name="Yoon H.S."/>
        </authorList>
    </citation>
    <scope>NUCLEOTIDE SEQUENCE [LARGE SCALE GENOMIC DNA]</scope>
    <source>
        <strain evidence="1 2">108.79 E11</strain>
    </source>
</reference>
<dbReference type="EMBL" id="JANCYU010000029">
    <property type="protein sequence ID" value="KAK4525245.1"/>
    <property type="molecule type" value="Genomic_DNA"/>
</dbReference>
<dbReference type="Proteomes" id="UP001300502">
    <property type="component" value="Unassembled WGS sequence"/>
</dbReference>
<evidence type="ECO:0000313" key="1">
    <source>
        <dbReference type="EMBL" id="KAK4525245.1"/>
    </source>
</evidence>
<accession>A0AAV9ICX2</accession>
<dbReference type="AlphaFoldDB" id="A0AAV9ICX2"/>
<sequence>MDRHLWWRHFRRSLAQCPFTSFLLAIFAGATTYFAIDTFYKRVTGQLDESIQQRKEFYRQRREETRKKLEALGVVVDGDDRNTSL</sequence>
<protein>
    <recommendedName>
        <fullName evidence="3">Transmembrane protein</fullName>
    </recommendedName>
</protein>
<proteinExistence type="predicted"/>
<name>A0AAV9ICX2_9RHOD</name>
<organism evidence="1 2">
    <name type="scientific">Galdieria yellowstonensis</name>
    <dbReference type="NCBI Taxonomy" id="3028027"/>
    <lineage>
        <taxon>Eukaryota</taxon>
        <taxon>Rhodophyta</taxon>
        <taxon>Bangiophyceae</taxon>
        <taxon>Galdieriales</taxon>
        <taxon>Galdieriaceae</taxon>
        <taxon>Galdieria</taxon>
    </lineage>
</organism>